<comment type="caution">
    <text evidence="2">The sequence shown here is derived from an EMBL/GenBank/DDBJ whole genome shotgun (WGS) entry which is preliminary data.</text>
</comment>
<evidence type="ECO:0008006" key="4">
    <source>
        <dbReference type="Google" id="ProtNLM"/>
    </source>
</evidence>
<keyword evidence="1" id="KW-0472">Membrane</keyword>
<dbReference type="EMBL" id="JAGSOY010000185">
    <property type="protein sequence ID" value="MBU2714224.1"/>
    <property type="molecule type" value="Genomic_DNA"/>
</dbReference>
<protein>
    <recommendedName>
        <fullName evidence="4">Phage tail tape measure protein</fullName>
    </recommendedName>
</protein>
<keyword evidence="3" id="KW-1185">Reference proteome</keyword>
<feature type="transmembrane region" description="Helical" evidence="1">
    <location>
        <begin position="453"/>
        <end position="471"/>
    </location>
</feature>
<feature type="non-terminal residue" evidence="2">
    <location>
        <position position="600"/>
    </location>
</feature>
<dbReference type="RefSeq" id="WP_215822491.1">
    <property type="nucleotide sequence ID" value="NZ_JAGSOY010000185.1"/>
</dbReference>
<dbReference type="Proteomes" id="UP000690515">
    <property type="component" value="Unassembled WGS sequence"/>
</dbReference>
<accession>A0ABS5ZJT4</accession>
<proteinExistence type="predicted"/>
<gene>
    <name evidence="2" type="ORF">KCG35_24560</name>
</gene>
<evidence type="ECO:0000256" key="1">
    <source>
        <dbReference type="SAM" id="Phobius"/>
    </source>
</evidence>
<sequence length="600" mass="64992">MSKLALNIAIGAFLDKSLGKSIKKSQSSAARLGRAYRETNKQLAAIREVNRYQNRLRELRQQQTLLGYSSSSLASEIASVESQFATAQQAAAQLGVEVGNLAAEQQQLEATSHWQGFAIGLNEHWSEFAETVSTVVQSLTVMSGAISGVMTATNALTAEQLGLAQSYGMTIEQFQAWGGLAAQAGLNAENTGDLVEELTNKVGEFKALGEQSALSEVFDSLGMDQFFLEGMSSVEQFEFIMQRLMSLKDDQAAASLADMLMGGEGNKIITYLRNSGQSLDQVLATQNRFNQLSTKGAQGATAYHRSITQLFNTFKSAWAEISGVVGGELAPSISSWSESAANFARQNKTQLIKGLKLTISVIKGFGSAIWTAIKGVKLIVNQVAEWAGGFENLARIGGVVLGTLLGVKLLTGVVAVYGGISALITAAGGLSAVLPAVAVGIKAIGTAIMANPIGLAIKAIALGASILIMYWEPISSFFLELWASVKQPFVQFWDWAKNVFFSYSPIGILIKKWEPISGFFSETWDNIKGKFLGAWDLIKGIFNKSPIGMLLKHWKPGFEWLASKFSWIKDVISRVFNWFGDDEDEDDNDKKKAKPQRKPS</sequence>
<evidence type="ECO:0000313" key="3">
    <source>
        <dbReference type="Proteomes" id="UP000690515"/>
    </source>
</evidence>
<feature type="transmembrane region" description="Helical" evidence="1">
    <location>
        <begin position="414"/>
        <end position="441"/>
    </location>
</feature>
<organism evidence="2 3">
    <name type="scientific">Zooshikella harenae</name>
    <dbReference type="NCBI Taxonomy" id="2827238"/>
    <lineage>
        <taxon>Bacteria</taxon>
        <taxon>Pseudomonadati</taxon>
        <taxon>Pseudomonadota</taxon>
        <taxon>Gammaproteobacteria</taxon>
        <taxon>Oceanospirillales</taxon>
        <taxon>Zooshikellaceae</taxon>
        <taxon>Zooshikella</taxon>
    </lineage>
</organism>
<keyword evidence="1" id="KW-1133">Transmembrane helix</keyword>
<reference evidence="2 3" key="1">
    <citation type="submission" date="2021-04" db="EMBL/GenBank/DDBJ databases">
        <authorList>
            <person name="Pira H."/>
            <person name="Risdian C."/>
            <person name="Wink J."/>
        </authorList>
    </citation>
    <scope>NUCLEOTIDE SEQUENCE [LARGE SCALE GENOMIC DNA]</scope>
    <source>
        <strain evidence="2 3">WH53</strain>
    </source>
</reference>
<evidence type="ECO:0000313" key="2">
    <source>
        <dbReference type="EMBL" id="MBU2714224.1"/>
    </source>
</evidence>
<name>A0ABS5ZJT4_9GAMM</name>
<keyword evidence="1" id="KW-0812">Transmembrane</keyword>